<protein>
    <submittedName>
        <fullName evidence="2">NAD(P)-dependent oxidoreductase</fullName>
    </submittedName>
</protein>
<dbReference type="RefSeq" id="WP_141364239.1">
    <property type="nucleotide sequence ID" value="NZ_BAAAJL010000011.1"/>
</dbReference>
<evidence type="ECO:0000313" key="2">
    <source>
        <dbReference type="EMBL" id="GED06315.1"/>
    </source>
</evidence>
<dbReference type="PANTHER" id="PTHR48079:SF6">
    <property type="entry name" value="NAD(P)-BINDING DOMAIN-CONTAINING PROTEIN-RELATED"/>
    <property type="match status" value="1"/>
</dbReference>
<dbReference type="PANTHER" id="PTHR48079">
    <property type="entry name" value="PROTEIN YEEZ"/>
    <property type="match status" value="1"/>
</dbReference>
<dbReference type="EMBL" id="BJNY01000009">
    <property type="protein sequence ID" value="GED06315.1"/>
    <property type="molecule type" value="Genomic_DNA"/>
</dbReference>
<dbReference type="GO" id="GO:0004029">
    <property type="term" value="F:aldehyde dehydrogenase (NAD+) activity"/>
    <property type="evidence" value="ECO:0007669"/>
    <property type="project" value="TreeGrafter"/>
</dbReference>
<name>A0A4Y4DRT6_GLUUR</name>
<proteinExistence type="predicted"/>
<dbReference type="OrthoDB" id="9808276at2"/>
<organism evidence="2 3">
    <name type="scientific">Glutamicibacter uratoxydans</name>
    <name type="common">Arthrobacter uratoxydans</name>
    <dbReference type="NCBI Taxonomy" id="43667"/>
    <lineage>
        <taxon>Bacteria</taxon>
        <taxon>Bacillati</taxon>
        <taxon>Actinomycetota</taxon>
        <taxon>Actinomycetes</taxon>
        <taxon>Micrococcales</taxon>
        <taxon>Micrococcaceae</taxon>
        <taxon>Glutamicibacter</taxon>
    </lineage>
</organism>
<dbReference type="Proteomes" id="UP000316612">
    <property type="component" value="Unassembled WGS sequence"/>
</dbReference>
<feature type="domain" description="NAD-dependent epimerase/dehydratase" evidence="1">
    <location>
        <begin position="19"/>
        <end position="204"/>
    </location>
</feature>
<keyword evidence="3" id="KW-1185">Reference proteome</keyword>
<comment type="caution">
    <text evidence="2">The sequence shown here is derived from an EMBL/GenBank/DDBJ whole genome shotgun (WGS) entry which is preliminary data.</text>
</comment>
<gene>
    <name evidence="2" type="ORF">AUR04nite_18470</name>
</gene>
<dbReference type="SUPFAM" id="SSF51735">
    <property type="entry name" value="NAD(P)-binding Rossmann-fold domains"/>
    <property type="match status" value="1"/>
</dbReference>
<dbReference type="Gene3D" id="3.40.50.720">
    <property type="entry name" value="NAD(P)-binding Rossmann-like Domain"/>
    <property type="match status" value="1"/>
</dbReference>
<dbReference type="GO" id="GO:0005737">
    <property type="term" value="C:cytoplasm"/>
    <property type="evidence" value="ECO:0007669"/>
    <property type="project" value="TreeGrafter"/>
</dbReference>
<dbReference type="InterPro" id="IPR036291">
    <property type="entry name" value="NAD(P)-bd_dom_sf"/>
</dbReference>
<evidence type="ECO:0000259" key="1">
    <source>
        <dbReference type="Pfam" id="PF01370"/>
    </source>
</evidence>
<dbReference type="InterPro" id="IPR001509">
    <property type="entry name" value="Epimerase_deHydtase"/>
</dbReference>
<dbReference type="InterPro" id="IPR051783">
    <property type="entry name" value="NAD(P)-dependent_oxidoreduct"/>
</dbReference>
<reference evidence="2 3" key="1">
    <citation type="submission" date="2019-06" db="EMBL/GenBank/DDBJ databases">
        <title>Whole genome shotgun sequence of Glutamicibacter uratoxydans NBRC 15515.</title>
        <authorList>
            <person name="Hosoyama A."/>
            <person name="Uohara A."/>
            <person name="Ohji S."/>
            <person name="Ichikawa N."/>
        </authorList>
    </citation>
    <scope>NUCLEOTIDE SEQUENCE [LARGE SCALE GENOMIC DNA]</scope>
    <source>
        <strain evidence="2 3">NBRC 15515</strain>
    </source>
</reference>
<dbReference type="Pfam" id="PF01370">
    <property type="entry name" value="Epimerase"/>
    <property type="match status" value="1"/>
</dbReference>
<accession>A0A4Y4DRT6</accession>
<sequence>MHVLLVSAGDVAIEAGLRFASTGAEVTGWRRNSSKLPSEFTGQDVDLLQPASWPQINPDTEVVVFTPVPAARTYEAYTRSYLEVAKELAARLQDQAPKLKRFIYVSSSAVSGGGDGEWIDESTEVAPNRATSEVLADTERVFLDSGLPVTVLRASGIYGPGRNHLINQVRDASARMPLESHWTNRIHRDDLAQAIVHVAQLGAAAEPIYMVTDNEPAQVGEIYAFLAQQLNLPVPPQATEPAVRRAANRRIRNDKLLATGFTLQFPGFREGYASVLAGESTRHA</sequence>
<evidence type="ECO:0000313" key="3">
    <source>
        <dbReference type="Proteomes" id="UP000316612"/>
    </source>
</evidence>
<dbReference type="AlphaFoldDB" id="A0A4Y4DRT6"/>